<dbReference type="PROSITE" id="PS51482">
    <property type="entry name" value="DEGV"/>
    <property type="match status" value="1"/>
</dbReference>
<dbReference type="EMBL" id="CP065728">
    <property type="protein sequence ID" value="QPT44173.1"/>
    <property type="molecule type" value="Genomic_DNA"/>
</dbReference>
<proteinExistence type="predicted"/>
<dbReference type="EMBL" id="LXTW01000003">
    <property type="protein sequence ID" value="OBX87200.1"/>
    <property type="molecule type" value="Genomic_DNA"/>
</dbReference>
<evidence type="ECO:0000313" key="2">
    <source>
        <dbReference type="EMBL" id="QPT44173.1"/>
    </source>
</evidence>
<dbReference type="SUPFAM" id="SSF82549">
    <property type="entry name" value="DAK1/DegV-like"/>
    <property type="match status" value="1"/>
</dbReference>
<dbReference type="STRING" id="478.A7456_08670"/>
<evidence type="ECO:0000313" key="1">
    <source>
        <dbReference type="EMBL" id="OBX87200.1"/>
    </source>
</evidence>
<gene>
    <name evidence="1" type="ORF">A7456_08670</name>
    <name evidence="2" type="ORF">I6G26_08915</name>
</gene>
<keyword evidence="4" id="KW-1185">Reference proteome</keyword>
<protein>
    <submittedName>
        <fullName evidence="2">DegV family protein</fullName>
    </submittedName>
</protein>
<evidence type="ECO:0000313" key="3">
    <source>
        <dbReference type="Proteomes" id="UP000092575"/>
    </source>
</evidence>
<reference evidence="2 4" key="2">
    <citation type="submission" date="2020-12" db="EMBL/GenBank/DDBJ databases">
        <title>FDA dAtabase for Regulatory Grade micrObial Sequences (FDA-ARGOS): Supporting development and validation of Infectious Disease Dx tests.</title>
        <authorList>
            <person name="Sproer C."/>
            <person name="Gronow S."/>
            <person name="Severitt S."/>
            <person name="Schroder I."/>
            <person name="Tallon L."/>
            <person name="Sadzewicz L."/>
            <person name="Zhao X."/>
            <person name="Boylan J."/>
            <person name="Ott S."/>
            <person name="Bowen H."/>
            <person name="Vavikolanu K."/>
            <person name="Mehta A."/>
            <person name="Aluvathingal J."/>
            <person name="Nadendla S."/>
            <person name="Lowell S."/>
            <person name="Myers T."/>
            <person name="Yan Y."/>
            <person name="Sichtig H."/>
        </authorList>
    </citation>
    <scope>NUCLEOTIDE SEQUENCE [LARGE SCALE GENOMIC DNA]</scope>
    <source>
        <strain evidence="2 4">FDAARGOS_869</strain>
    </source>
</reference>
<dbReference type="InterPro" id="IPR003797">
    <property type="entry name" value="DegV"/>
</dbReference>
<dbReference type="AlphaFoldDB" id="A0A1B8QS66"/>
<organism evidence="1 3">
    <name type="scientific">Moraxella nonliquefaciens</name>
    <dbReference type="NCBI Taxonomy" id="478"/>
    <lineage>
        <taxon>Bacteria</taxon>
        <taxon>Pseudomonadati</taxon>
        <taxon>Pseudomonadota</taxon>
        <taxon>Gammaproteobacteria</taxon>
        <taxon>Moraxellales</taxon>
        <taxon>Moraxellaceae</taxon>
        <taxon>Moraxella</taxon>
    </lineage>
</organism>
<dbReference type="InterPro" id="IPR043168">
    <property type="entry name" value="DegV_C"/>
</dbReference>
<name>A0A1B8QS66_MORNO</name>
<dbReference type="RefSeq" id="WP_067007182.1">
    <property type="nucleotide sequence ID" value="NZ_CP065728.1"/>
</dbReference>
<dbReference type="Gene3D" id="3.30.1180.10">
    <property type="match status" value="1"/>
</dbReference>
<dbReference type="Proteomes" id="UP000092575">
    <property type="component" value="Unassembled WGS sequence"/>
</dbReference>
<accession>A0A1B8QS66</accession>
<dbReference type="Pfam" id="PF02645">
    <property type="entry name" value="DegV"/>
    <property type="match status" value="1"/>
</dbReference>
<evidence type="ECO:0000313" key="4">
    <source>
        <dbReference type="Proteomes" id="UP000594834"/>
    </source>
</evidence>
<reference evidence="1 3" key="1">
    <citation type="submission" date="2016-05" db="EMBL/GenBank/DDBJ databases">
        <title>Draft genome sequence of Moraxella nonliquefaciens CCUG 348T.</title>
        <authorList>
            <person name="Salva-Serra F."/>
            <person name="Engstrom-Jakobsson H."/>
            <person name="Thorell K."/>
            <person name="Gonzales-Siles L."/>
            <person name="Karlsson R."/>
            <person name="Boulund F."/>
            <person name="Engstrand L."/>
            <person name="Kristiansson E."/>
            <person name="Moore E."/>
        </authorList>
    </citation>
    <scope>NUCLEOTIDE SEQUENCE [LARGE SCALE GENOMIC DNA]</scope>
    <source>
        <strain evidence="1 3">CCUG 348</strain>
    </source>
</reference>
<sequence length="158" mass="17747">MKRIVLSTFSSALNHINAPHNVRLIPFHAIIDGKSMLDIAGFFANFFDIKPIMWVDKKGHVTPYDKIRNIERSINHMAKTAFAHIGNQNAFIYLVDTSMNFYTSNLKELLNNYYGLANVPVISVSTVSLANHGSKGVGLGVYYDKLPKITKHLNHQTS</sequence>
<dbReference type="Proteomes" id="UP000594834">
    <property type="component" value="Chromosome"/>
</dbReference>